<dbReference type="Gene3D" id="3.30.70.1060">
    <property type="entry name" value="Dimeric alpha+beta barrel"/>
    <property type="match status" value="1"/>
</dbReference>
<organism evidence="3 4">
    <name type="scientific">Arthrobacter mangrovi</name>
    <dbReference type="NCBI Taxonomy" id="2966350"/>
    <lineage>
        <taxon>Bacteria</taxon>
        <taxon>Bacillati</taxon>
        <taxon>Actinomycetota</taxon>
        <taxon>Actinomycetes</taxon>
        <taxon>Micrococcales</taxon>
        <taxon>Micrococcaceae</taxon>
        <taxon>Arthrobacter</taxon>
    </lineage>
</organism>
<dbReference type="RefSeq" id="WP_264797063.1">
    <property type="nucleotide sequence ID" value="NZ_BRVS01000026.1"/>
</dbReference>
<evidence type="ECO:0000256" key="1">
    <source>
        <dbReference type="ARBA" id="ARBA00007689"/>
    </source>
</evidence>
<gene>
    <name evidence="3" type="ORF">AHIS1636_34160</name>
</gene>
<dbReference type="SUPFAM" id="SSF54909">
    <property type="entry name" value="Dimeric alpha+beta barrel"/>
    <property type="match status" value="1"/>
</dbReference>
<evidence type="ECO:0000313" key="3">
    <source>
        <dbReference type="EMBL" id="GLB68973.1"/>
    </source>
</evidence>
<comment type="similarity">
    <text evidence="1">Belongs to the YciI family.</text>
</comment>
<protein>
    <recommendedName>
        <fullName evidence="2">YCII-related domain-containing protein</fullName>
    </recommendedName>
</protein>
<dbReference type="EMBL" id="BRVS01000026">
    <property type="protein sequence ID" value="GLB68973.1"/>
    <property type="molecule type" value="Genomic_DNA"/>
</dbReference>
<name>A0ABQ5MYE1_9MICC</name>
<evidence type="ECO:0000259" key="2">
    <source>
        <dbReference type="Pfam" id="PF03795"/>
    </source>
</evidence>
<dbReference type="InterPro" id="IPR011008">
    <property type="entry name" value="Dimeric_a/b-barrel"/>
</dbReference>
<feature type="domain" description="YCII-related" evidence="2">
    <location>
        <begin position="1"/>
        <end position="86"/>
    </location>
</feature>
<comment type="caution">
    <text evidence="3">The sequence shown here is derived from an EMBL/GenBank/DDBJ whole genome shotgun (WGS) entry which is preliminary data.</text>
</comment>
<reference evidence="3 4" key="1">
    <citation type="journal article" date="2023" name="Int. J. Syst. Evol. Microbiol.">
        <title>Arthrobacter mangrovi sp. nov., an actinobacterium isolated from the rhizosphere of a mangrove.</title>
        <authorList>
            <person name="Hamada M."/>
            <person name="Saitou S."/>
            <person name="Enomoto N."/>
            <person name="Nanri K."/>
            <person name="Hidaka K."/>
            <person name="Miura T."/>
            <person name="Tamura T."/>
        </authorList>
    </citation>
    <scope>NUCLEOTIDE SEQUENCE [LARGE SCALE GENOMIC DNA]</scope>
    <source>
        <strain evidence="3 4">NBRC 112813</strain>
    </source>
</reference>
<dbReference type="Proteomes" id="UP001209654">
    <property type="component" value="Unassembled WGS sequence"/>
</dbReference>
<dbReference type="Pfam" id="PF03795">
    <property type="entry name" value="YCII"/>
    <property type="match status" value="1"/>
</dbReference>
<evidence type="ECO:0000313" key="4">
    <source>
        <dbReference type="Proteomes" id="UP001209654"/>
    </source>
</evidence>
<proteinExistence type="inferred from homology"/>
<keyword evidence="4" id="KW-1185">Reference proteome</keyword>
<accession>A0ABQ5MYE1</accession>
<dbReference type="InterPro" id="IPR005545">
    <property type="entry name" value="YCII"/>
</dbReference>
<sequence>MEFVVMYRLNQGVDRSRIFETFPRHKAYYEAFQADGGGLIALGPFQASDPAGSSMGIFTSREDAERFIAGDPFTTEGLADARILEWDVVRFK</sequence>